<dbReference type="PANTHER" id="PTHR30250">
    <property type="entry name" value="PST FAMILY PREDICTED COLANIC ACID TRANSPORTER"/>
    <property type="match status" value="1"/>
</dbReference>
<dbReference type="EMBL" id="MZZJ01000003">
    <property type="protein sequence ID" value="RXE53166.1"/>
    <property type="molecule type" value="Genomic_DNA"/>
</dbReference>
<feature type="transmembrane region" description="Helical" evidence="6">
    <location>
        <begin position="327"/>
        <end position="347"/>
    </location>
</feature>
<accession>A0A4V1K154</accession>
<evidence type="ECO:0000313" key="7">
    <source>
        <dbReference type="EMBL" id="RXE53166.1"/>
    </source>
</evidence>
<feature type="transmembrane region" description="Helical" evidence="6">
    <location>
        <begin position="384"/>
        <end position="404"/>
    </location>
</feature>
<feature type="transmembrane region" description="Helical" evidence="6">
    <location>
        <begin position="168"/>
        <end position="191"/>
    </location>
</feature>
<dbReference type="Proteomes" id="UP000290481">
    <property type="component" value="Unassembled WGS sequence"/>
</dbReference>
<comment type="caution">
    <text evidence="7">The sequence shown here is derived from an EMBL/GenBank/DDBJ whole genome shotgun (WGS) entry which is preliminary data.</text>
</comment>
<keyword evidence="3 6" id="KW-0812">Transmembrane</keyword>
<sequence length="415" mass="45806">MFTVFKNMGLLFFVQLFGYLVPILEIPVLARSLGVQEYGKVVLIQSVALLSSLVVEYGFSLSAARQVSLAKTDISLLSRVFGEVLSAKLIITSIISFVALLFYLSFNSPAFEPEVIGLGFLYFVAFGFSPFWFFQGLEKIALVVFLEVALRVASLSCLFIFVRDSTDALVALSILATFALANTLLGNYLCYRNGCRVRFSLLGGWLQIRKGFHVFIYKSSNNILLSAGPALVGLLCGKVAVSGYVPAEKIIRGFVGFINPVLIGFFPYLNRQYLHSEKNASRLSWIIVGLMFLLGGVSALFISLAGGFLINKILGADFEQATTTLQIFVWIIPFRMANQALGLCMLIPRGMDKVASSAMLLFSVVSIILASVLSISYYVNGIVFGFILAELMLCVTFLILSYRYKPVTYLEERTE</sequence>
<feature type="transmembrane region" description="Helical" evidence="6">
    <location>
        <begin position="250"/>
        <end position="270"/>
    </location>
</feature>
<keyword evidence="5 6" id="KW-0472">Membrane</keyword>
<feature type="transmembrane region" description="Helical" evidence="6">
    <location>
        <begin position="359"/>
        <end position="378"/>
    </location>
</feature>
<dbReference type="GeneID" id="86982840"/>
<name>A0A4V1K154_PSEAZ</name>
<keyword evidence="4 6" id="KW-1133">Transmembrane helix</keyword>
<feature type="transmembrane region" description="Helical" evidence="6">
    <location>
        <begin position="42"/>
        <end position="64"/>
    </location>
</feature>
<feature type="transmembrane region" description="Helical" evidence="6">
    <location>
        <begin position="282"/>
        <end position="307"/>
    </location>
</feature>
<evidence type="ECO:0000256" key="6">
    <source>
        <dbReference type="SAM" id="Phobius"/>
    </source>
</evidence>
<feature type="transmembrane region" description="Helical" evidence="6">
    <location>
        <begin position="223"/>
        <end position="244"/>
    </location>
</feature>
<evidence type="ECO:0000256" key="2">
    <source>
        <dbReference type="ARBA" id="ARBA00022475"/>
    </source>
</evidence>
<dbReference type="AlphaFoldDB" id="A0A4V1K154"/>
<comment type="subcellular location">
    <subcellularLocation>
        <location evidence="1">Cell membrane</location>
        <topology evidence="1">Multi-pass membrane protein</topology>
    </subcellularLocation>
</comment>
<dbReference type="Pfam" id="PF01943">
    <property type="entry name" value="Polysacc_synt"/>
    <property type="match status" value="1"/>
</dbReference>
<keyword evidence="2" id="KW-1003">Cell membrane</keyword>
<evidence type="ECO:0000256" key="1">
    <source>
        <dbReference type="ARBA" id="ARBA00004651"/>
    </source>
</evidence>
<protein>
    <recommendedName>
        <fullName evidence="9">Oligosaccharide flippase family protein</fullName>
    </recommendedName>
</protein>
<dbReference type="GO" id="GO:0005886">
    <property type="term" value="C:plasma membrane"/>
    <property type="evidence" value="ECO:0007669"/>
    <property type="project" value="UniProtKB-SubCell"/>
</dbReference>
<organism evidence="7 8">
    <name type="scientific">Pseudomonas azotoformans</name>
    <dbReference type="NCBI Taxonomy" id="47878"/>
    <lineage>
        <taxon>Bacteria</taxon>
        <taxon>Pseudomonadati</taxon>
        <taxon>Pseudomonadota</taxon>
        <taxon>Gammaproteobacteria</taxon>
        <taxon>Pseudomonadales</taxon>
        <taxon>Pseudomonadaceae</taxon>
        <taxon>Pseudomonas</taxon>
    </lineage>
</organism>
<evidence type="ECO:0000256" key="5">
    <source>
        <dbReference type="ARBA" id="ARBA00023136"/>
    </source>
</evidence>
<gene>
    <name evidence="7" type="ORF">B4O85_06655</name>
</gene>
<dbReference type="PANTHER" id="PTHR30250:SF11">
    <property type="entry name" value="O-ANTIGEN TRANSPORTER-RELATED"/>
    <property type="match status" value="1"/>
</dbReference>
<evidence type="ECO:0000256" key="3">
    <source>
        <dbReference type="ARBA" id="ARBA00022692"/>
    </source>
</evidence>
<evidence type="ECO:0000313" key="8">
    <source>
        <dbReference type="Proteomes" id="UP000290481"/>
    </source>
</evidence>
<dbReference type="InterPro" id="IPR050833">
    <property type="entry name" value="Poly_Biosynth_Transport"/>
</dbReference>
<feature type="transmembrane region" description="Helical" evidence="6">
    <location>
        <begin position="85"/>
        <end position="104"/>
    </location>
</feature>
<feature type="transmembrane region" description="Helical" evidence="6">
    <location>
        <begin position="116"/>
        <end position="134"/>
    </location>
</feature>
<feature type="transmembrane region" description="Helical" evidence="6">
    <location>
        <begin position="141"/>
        <end position="162"/>
    </location>
</feature>
<dbReference type="RefSeq" id="WP_054898458.1">
    <property type="nucleotide sequence ID" value="NZ_MZZJ01000003.1"/>
</dbReference>
<reference evidence="7 8" key="1">
    <citation type="submission" date="2017-03" db="EMBL/GenBank/DDBJ databases">
        <title>Pseudomonas azotoformans: Salt tolerant bacteria having multiple plant growth promoting attributes.</title>
        <authorList>
            <person name="Srivastava A.K."/>
            <person name="Sharma A."/>
            <person name="Srivastava A.K."/>
            <person name="Jamali H."/>
            <person name="Yadav J."/>
            <person name="Srivastava R."/>
            <person name="Kashyap P.L."/>
            <person name="Chakdar H."/>
            <person name="Saxena A.K."/>
        </authorList>
    </citation>
    <scope>NUCLEOTIDE SEQUENCE [LARGE SCALE GENOMIC DNA]</scope>
    <source>
        <strain evidence="7 8">SC 14</strain>
    </source>
</reference>
<dbReference type="InterPro" id="IPR002797">
    <property type="entry name" value="Polysacc_synth"/>
</dbReference>
<evidence type="ECO:0000256" key="4">
    <source>
        <dbReference type="ARBA" id="ARBA00022989"/>
    </source>
</evidence>
<proteinExistence type="predicted"/>
<evidence type="ECO:0008006" key="9">
    <source>
        <dbReference type="Google" id="ProtNLM"/>
    </source>
</evidence>